<protein>
    <submittedName>
        <fullName evidence="4">Uncharacterized protein</fullName>
    </submittedName>
</protein>
<dbReference type="Gene3D" id="1.25.70.10">
    <property type="entry name" value="Transcription termination factor 3, mitochondrial"/>
    <property type="match status" value="1"/>
</dbReference>
<keyword evidence="3" id="KW-0809">Transit peptide</keyword>
<keyword evidence="2" id="KW-0806">Transcription termination</keyword>
<name>A0AAV0C493_9ASTE</name>
<comment type="similarity">
    <text evidence="1">Belongs to the mTERF family.</text>
</comment>
<organism evidence="4 5">
    <name type="scientific">Cuscuta epithymum</name>
    <dbReference type="NCBI Taxonomy" id="186058"/>
    <lineage>
        <taxon>Eukaryota</taxon>
        <taxon>Viridiplantae</taxon>
        <taxon>Streptophyta</taxon>
        <taxon>Embryophyta</taxon>
        <taxon>Tracheophyta</taxon>
        <taxon>Spermatophyta</taxon>
        <taxon>Magnoliopsida</taxon>
        <taxon>eudicotyledons</taxon>
        <taxon>Gunneridae</taxon>
        <taxon>Pentapetalae</taxon>
        <taxon>asterids</taxon>
        <taxon>lamiids</taxon>
        <taxon>Solanales</taxon>
        <taxon>Convolvulaceae</taxon>
        <taxon>Cuscuteae</taxon>
        <taxon>Cuscuta</taxon>
        <taxon>Cuscuta subgen. Cuscuta</taxon>
    </lineage>
</organism>
<evidence type="ECO:0000313" key="4">
    <source>
        <dbReference type="EMBL" id="CAH9061429.1"/>
    </source>
</evidence>
<keyword evidence="2" id="KW-0805">Transcription regulation</keyword>
<dbReference type="FunFam" id="1.25.70.10:FF:000013">
    <property type="entry name" value="uncharacterized protein LOC106769908"/>
    <property type="match status" value="1"/>
</dbReference>
<gene>
    <name evidence="4" type="ORF">CEPIT_LOCUS1686</name>
</gene>
<evidence type="ECO:0000256" key="1">
    <source>
        <dbReference type="ARBA" id="ARBA00007692"/>
    </source>
</evidence>
<evidence type="ECO:0000256" key="3">
    <source>
        <dbReference type="ARBA" id="ARBA00022946"/>
    </source>
</evidence>
<reference evidence="4" key="1">
    <citation type="submission" date="2022-07" db="EMBL/GenBank/DDBJ databases">
        <authorList>
            <person name="Macas J."/>
            <person name="Novak P."/>
            <person name="Neumann P."/>
        </authorList>
    </citation>
    <scope>NUCLEOTIDE SEQUENCE</scope>
</reference>
<dbReference type="SMART" id="SM00733">
    <property type="entry name" value="Mterf"/>
    <property type="match status" value="1"/>
</dbReference>
<dbReference type="GO" id="GO:0003676">
    <property type="term" value="F:nucleic acid binding"/>
    <property type="evidence" value="ECO:0007669"/>
    <property type="project" value="InterPro"/>
</dbReference>
<dbReference type="EMBL" id="CAMAPF010000010">
    <property type="protein sequence ID" value="CAH9061429.1"/>
    <property type="molecule type" value="Genomic_DNA"/>
</dbReference>
<sequence length="195" mass="22458">MLRSGTCNHISIGIPSHGYLVSARAAPSILGACVKSKKWKMHSIDHPNHDLMFNDDEKKEWDSCRQAFSSFKFSAEEEDKILGKAFGHIHTPYWYDERKKEIPRLEAVNETLNYLRMNLNLTDDDICKVLKKFPEVLGCRLEEELKNNVQVLAKQWGIEGKSLRNLLLRNPKVLGFNVDCKGDCVAKCTRCWSRF</sequence>
<dbReference type="AlphaFoldDB" id="A0AAV0C493"/>
<dbReference type="InterPro" id="IPR038538">
    <property type="entry name" value="MTERF_sf"/>
</dbReference>
<dbReference type="Proteomes" id="UP001152523">
    <property type="component" value="Unassembled WGS sequence"/>
</dbReference>
<dbReference type="Pfam" id="PF02536">
    <property type="entry name" value="mTERF"/>
    <property type="match status" value="1"/>
</dbReference>
<keyword evidence="2" id="KW-0804">Transcription</keyword>
<dbReference type="GO" id="GO:0006353">
    <property type="term" value="P:DNA-templated transcription termination"/>
    <property type="evidence" value="ECO:0007669"/>
    <property type="project" value="UniProtKB-KW"/>
</dbReference>
<proteinExistence type="inferred from homology"/>
<dbReference type="InterPro" id="IPR003690">
    <property type="entry name" value="MTERF"/>
</dbReference>
<evidence type="ECO:0000313" key="5">
    <source>
        <dbReference type="Proteomes" id="UP001152523"/>
    </source>
</evidence>
<evidence type="ECO:0000256" key="2">
    <source>
        <dbReference type="ARBA" id="ARBA00022472"/>
    </source>
</evidence>
<keyword evidence="5" id="KW-1185">Reference proteome</keyword>
<accession>A0AAV0C493</accession>
<comment type="caution">
    <text evidence="4">The sequence shown here is derived from an EMBL/GenBank/DDBJ whole genome shotgun (WGS) entry which is preliminary data.</text>
</comment>